<protein>
    <recommendedName>
        <fullName evidence="1">Calcineurin-like phosphoesterase domain-containing protein</fullName>
    </recommendedName>
</protein>
<reference evidence="3" key="1">
    <citation type="journal article" date="2013" name="Science">
        <title>The Amborella genome and the evolution of flowering plants.</title>
        <authorList>
            <consortium name="Amborella Genome Project"/>
        </authorList>
    </citation>
    <scope>NUCLEOTIDE SEQUENCE [LARGE SCALE GENOMIC DNA]</scope>
</reference>
<dbReference type="Proteomes" id="UP000017836">
    <property type="component" value="Unassembled WGS sequence"/>
</dbReference>
<sequence length="376" mass="41747">MDPICQDVPCSLSNFVDTFVDFTVSGLFLSHQKPQQQQKSTYPSQPRLLAVGDLHGDLQKAKQALKMAQIIDENDRWIAGDSMVVQLGDILDRGGEELKLLYFLEKLKQGAEKSNGKLLILQGNHEIMNIEGDFRYVTKAGLEEFKNWGDWFSIGIQMKSLCKELEKQINIFTGVPKNYPPGIRARIAALRPGGPISTRFLADNPTVLLVGGCVFVHGGILPCHAYLGFDWINEEVKDWINGLKGRFGPDFVRGRDSLVWLRKFSEQSEKNCECSLLEHALSAIPEAKRLIVGHTIQESGINGACNNQVIRVDVGLSKGCINGLPEVLEIRGDSELKVLTSNPLYQKRGAILKQEERVGLGLLLKDNGVKPIEVKA</sequence>
<evidence type="ECO:0000259" key="1">
    <source>
        <dbReference type="Pfam" id="PF00149"/>
    </source>
</evidence>
<organism evidence="2 3">
    <name type="scientific">Amborella trichopoda</name>
    <dbReference type="NCBI Taxonomy" id="13333"/>
    <lineage>
        <taxon>Eukaryota</taxon>
        <taxon>Viridiplantae</taxon>
        <taxon>Streptophyta</taxon>
        <taxon>Embryophyta</taxon>
        <taxon>Tracheophyta</taxon>
        <taxon>Spermatophyta</taxon>
        <taxon>Magnoliopsida</taxon>
        <taxon>Amborellales</taxon>
        <taxon>Amborellaceae</taxon>
        <taxon>Amborella</taxon>
    </lineage>
</organism>
<dbReference type="CDD" id="cd07425">
    <property type="entry name" value="MPP_Shelphs"/>
    <property type="match status" value="1"/>
</dbReference>
<accession>U5DI46</accession>
<dbReference type="OMA" id="NEVLWFM"/>
<dbReference type="eggNOG" id="KOG0374">
    <property type="taxonomic scope" value="Eukaryota"/>
</dbReference>
<dbReference type="GO" id="GO:0005829">
    <property type="term" value="C:cytosol"/>
    <property type="evidence" value="ECO:0000318"/>
    <property type="project" value="GO_Central"/>
</dbReference>
<dbReference type="GO" id="GO:0030145">
    <property type="term" value="F:manganese ion binding"/>
    <property type="evidence" value="ECO:0007669"/>
    <property type="project" value="EnsemblPlants"/>
</dbReference>
<evidence type="ECO:0000313" key="3">
    <source>
        <dbReference type="Proteomes" id="UP000017836"/>
    </source>
</evidence>
<dbReference type="PANTHER" id="PTHR47680">
    <property type="entry name" value="SHEWANELLA-LIKE PROTEIN PHOSPHATASE 2"/>
    <property type="match status" value="1"/>
</dbReference>
<dbReference type="OrthoDB" id="5976022at2759"/>
<gene>
    <name evidence="2" type="ORF">AMTR_s00066p00158280</name>
</gene>
<keyword evidence="3" id="KW-1185">Reference proteome</keyword>
<dbReference type="Pfam" id="PF00149">
    <property type="entry name" value="Metallophos"/>
    <property type="match status" value="1"/>
</dbReference>
<evidence type="ECO:0000313" key="2">
    <source>
        <dbReference type="EMBL" id="ERN20248.1"/>
    </source>
</evidence>
<dbReference type="SUPFAM" id="SSF56300">
    <property type="entry name" value="Metallo-dependent phosphatases"/>
    <property type="match status" value="1"/>
</dbReference>
<dbReference type="PANTHER" id="PTHR47680:SF2">
    <property type="entry name" value="SHEWANELLA-LIKE PROTEIN PHOSPHATASE 2"/>
    <property type="match status" value="1"/>
</dbReference>
<dbReference type="InterPro" id="IPR029052">
    <property type="entry name" value="Metallo-depent_PP-like"/>
</dbReference>
<dbReference type="Gene3D" id="3.60.21.10">
    <property type="match status" value="1"/>
</dbReference>
<dbReference type="KEGG" id="atr:18448658"/>
<dbReference type="HOGENOM" id="CLU_042543_1_1_1"/>
<dbReference type="Gramene" id="ERN20248">
    <property type="protein sequence ID" value="ERN20248"/>
    <property type="gene ID" value="AMTR_s00066p00158280"/>
</dbReference>
<dbReference type="EMBL" id="KI392060">
    <property type="protein sequence ID" value="ERN20248.1"/>
    <property type="molecule type" value="Genomic_DNA"/>
</dbReference>
<dbReference type="GO" id="GO:0016791">
    <property type="term" value="F:phosphatase activity"/>
    <property type="evidence" value="ECO:0000318"/>
    <property type="project" value="GO_Central"/>
</dbReference>
<dbReference type="AlphaFoldDB" id="U5DI46"/>
<proteinExistence type="predicted"/>
<dbReference type="InterPro" id="IPR041787">
    <property type="entry name" value="MPP_Shelphs"/>
</dbReference>
<name>U5DI46_AMBTC</name>
<dbReference type="InterPro" id="IPR004843">
    <property type="entry name" value="Calcineurin-like_PHP"/>
</dbReference>
<dbReference type="STRING" id="13333.U5DI46"/>
<feature type="domain" description="Calcineurin-like phosphoesterase" evidence="1">
    <location>
        <begin position="47"/>
        <end position="157"/>
    </location>
</feature>